<dbReference type="STRING" id="7918.ENSLOCP00000003051"/>
<dbReference type="GO" id="GO:0031982">
    <property type="term" value="C:vesicle"/>
    <property type="evidence" value="ECO:0000318"/>
    <property type="project" value="GO_Central"/>
</dbReference>
<reference evidence="4" key="2">
    <citation type="submission" date="2025-08" db="UniProtKB">
        <authorList>
            <consortium name="Ensembl"/>
        </authorList>
    </citation>
    <scope>IDENTIFICATION</scope>
</reference>
<dbReference type="eggNOG" id="ENOG502SB32">
    <property type="taxonomic scope" value="Eukaryota"/>
</dbReference>
<keyword evidence="5" id="KW-1185">Reference proteome</keyword>
<dbReference type="SMART" id="SM00043">
    <property type="entry name" value="CY"/>
    <property type="match status" value="1"/>
</dbReference>
<dbReference type="Pfam" id="PF00031">
    <property type="entry name" value="Cystatin"/>
    <property type="match status" value="1"/>
</dbReference>
<dbReference type="SUPFAM" id="SSF54403">
    <property type="entry name" value="Cystatin/monellin"/>
    <property type="match status" value="1"/>
</dbReference>
<dbReference type="OrthoDB" id="8886803at2759"/>
<dbReference type="OMA" id="HLKCRFV"/>
<reference evidence="4" key="3">
    <citation type="submission" date="2025-09" db="UniProtKB">
        <authorList>
            <consortium name="Ensembl"/>
        </authorList>
    </citation>
    <scope>IDENTIFICATION</scope>
</reference>
<protein>
    <submittedName>
        <fullName evidence="4">Si:busm1-57f23.1</fullName>
    </submittedName>
</protein>
<dbReference type="GO" id="GO:0004869">
    <property type="term" value="F:cysteine-type endopeptidase inhibitor activity"/>
    <property type="evidence" value="ECO:0000318"/>
    <property type="project" value="GO_Central"/>
</dbReference>
<feature type="domain" description="Cystatin" evidence="3">
    <location>
        <begin position="39"/>
        <end position="145"/>
    </location>
</feature>
<dbReference type="InterPro" id="IPR000010">
    <property type="entry name" value="Cystatin_dom"/>
</dbReference>
<evidence type="ECO:0000259" key="3">
    <source>
        <dbReference type="SMART" id="SM00043"/>
    </source>
</evidence>
<feature type="chain" id="PRO_5018539108" evidence="2">
    <location>
        <begin position="21"/>
        <end position="146"/>
    </location>
</feature>
<dbReference type="HOGENOM" id="CLU_149427_0_0_1"/>
<dbReference type="InterPro" id="IPR046350">
    <property type="entry name" value="Cystatin_sf"/>
</dbReference>
<dbReference type="EMBL" id="AHAT01012642">
    <property type="status" value="NOT_ANNOTATED_CDS"/>
    <property type="molecule type" value="Genomic_DNA"/>
</dbReference>
<dbReference type="KEGG" id="loc:102685300"/>
<comment type="similarity">
    <text evidence="1">Belongs to the cystatin family.</text>
</comment>
<dbReference type="Bgee" id="ENSLOCG00000002595">
    <property type="expression patterns" value="Expressed in bone element and 10 other cell types or tissues"/>
</dbReference>
<evidence type="ECO:0000256" key="2">
    <source>
        <dbReference type="SAM" id="SignalP"/>
    </source>
</evidence>
<evidence type="ECO:0000256" key="1">
    <source>
        <dbReference type="ARBA" id="ARBA00009403"/>
    </source>
</evidence>
<dbReference type="Gene3D" id="3.10.450.10">
    <property type="match status" value="1"/>
</dbReference>
<dbReference type="GeneID" id="102685300"/>
<dbReference type="AlphaFoldDB" id="W5M3U3"/>
<evidence type="ECO:0000313" key="4">
    <source>
        <dbReference type="Ensembl" id="ENSLOCP00000003051.1"/>
    </source>
</evidence>
<accession>W5M3U3</accession>
<dbReference type="Ensembl" id="ENSLOCT00000003057.1">
    <property type="protein sequence ID" value="ENSLOCP00000003051.1"/>
    <property type="gene ID" value="ENSLOCG00000002595.1"/>
</dbReference>
<name>W5M3U3_LEPOC</name>
<dbReference type="InParanoid" id="W5M3U3"/>
<sequence length="146" mass="16565">MAFIKKILLFFSLMPVFVLSESDQIVEDVIEEIKPRYIKPVGAPFRMDPNSPEIQNVANNAVAEYNKISRGKNYFILLNVTSAEAQVTNTITYKLNAEIGRSKCKKSEDINLKACALGKKRLNCHFEIQFHPSKNKNALIDSKCKK</sequence>
<dbReference type="GO" id="GO:0005737">
    <property type="term" value="C:cytoplasm"/>
    <property type="evidence" value="ECO:0000318"/>
    <property type="project" value="GO_Central"/>
</dbReference>
<feature type="signal peptide" evidence="2">
    <location>
        <begin position="1"/>
        <end position="20"/>
    </location>
</feature>
<dbReference type="Proteomes" id="UP000018468">
    <property type="component" value="Linkage group LG2"/>
</dbReference>
<evidence type="ECO:0000313" key="5">
    <source>
        <dbReference type="Proteomes" id="UP000018468"/>
    </source>
</evidence>
<dbReference type="PANTHER" id="PTHR46186">
    <property type="entry name" value="CYSTATIN"/>
    <property type="match status" value="1"/>
</dbReference>
<organism evidence="4 5">
    <name type="scientific">Lepisosteus oculatus</name>
    <name type="common">Spotted gar</name>
    <dbReference type="NCBI Taxonomy" id="7918"/>
    <lineage>
        <taxon>Eukaryota</taxon>
        <taxon>Metazoa</taxon>
        <taxon>Chordata</taxon>
        <taxon>Craniata</taxon>
        <taxon>Vertebrata</taxon>
        <taxon>Euteleostomi</taxon>
        <taxon>Actinopterygii</taxon>
        <taxon>Neopterygii</taxon>
        <taxon>Holostei</taxon>
        <taxon>Semionotiformes</taxon>
        <taxon>Lepisosteidae</taxon>
        <taxon>Lepisosteus</taxon>
    </lineage>
</organism>
<dbReference type="GeneTree" id="ENSGT00390000009872"/>
<proteinExistence type="inferred from homology"/>
<dbReference type="PANTHER" id="PTHR46186:SF13">
    <property type="entry name" value="SI:BUSM1-57F23.1"/>
    <property type="match status" value="1"/>
</dbReference>
<reference evidence="5" key="1">
    <citation type="submission" date="2011-12" db="EMBL/GenBank/DDBJ databases">
        <title>The Draft Genome of Lepisosteus oculatus.</title>
        <authorList>
            <consortium name="The Broad Institute Genome Assembly &amp; Analysis Group"/>
            <consortium name="Computational R&amp;D Group"/>
            <consortium name="and Sequencing Platform"/>
            <person name="Di Palma F."/>
            <person name="Alfoldi J."/>
            <person name="Johnson J."/>
            <person name="Berlin A."/>
            <person name="Gnerre S."/>
            <person name="Jaffe D."/>
            <person name="MacCallum I."/>
            <person name="Young S."/>
            <person name="Walker B.J."/>
            <person name="Lander E.S."/>
            <person name="Lindblad-Toh K."/>
        </authorList>
    </citation>
    <scope>NUCLEOTIDE SEQUENCE [LARGE SCALE GENOMIC DNA]</scope>
</reference>
<dbReference type="GO" id="GO:0005615">
    <property type="term" value="C:extracellular space"/>
    <property type="evidence" value="ECO:0000318"/>
    <property type="project" value="GO_Central"/>
</dbReference>
<dbReference type="CDD" id="cd00042">
    <property type="entry name" value="CY"/>
    <property type="match status" value="1"/>
</dbReference>
<keyword evidence="2" id="KW-0732">Signal</keyword>